<dbReference type="GO" id="GO:0006508">
    <property type="term" value="P:proteolysis"/>
    <property type="evidence" value="ECO:0007669"/>
    <property type="project" value="UniProtKB-KW"/>
</dbReference>
<accession>A0A0D8HJF9</accession>
<evidence type="ECO:0000256" key="1">
    <source>
        <dbReference type="SAM" id="Phobius"/>
    </source>
</evidence>
<proteinExistence type="predicted"/>
<evidence type="ECO:0000313" key="3">
    <source>
        <dbReference type="Proteomes" id="UP000032360"/>
    </source>
</evidence>
<sequence>MSKQGAFKFWGGVKGFDTKAAAAELLTYFMVVSGIVGAVLGIVIGSLVAIVGVPDKIGLLIGVIIVAGSLVFGSVSFSQGGADETRFLGLTELSGDLHPRVVSLLEGLSATVGIDMPGAYLLDEPQINTVAIVGPGRQGAFVVTSGALELLTRMELEAIIARELVKIRTGQVQYEARLRAFQRTMGKYSQRFVPSAHSHEMLGRDIANDIGGITITRFPPALISAMERAEEISVRPSKDTERRLFAQFWFIPEFDDIEMDQRIAELSGF</sequence>
<comment type="caution">
    <text evidence="2">The sequence shown here is derived from an EMBL/GenBank/DDBJ whole genome shotgun (WGS) entry which is preliminary data.</text>
</comment>
<keyword evidence="1" id="KW-0812">Transmembrane</keyword>
<dbReference type="EMBL" id="JXYS01000025">
    <property type="protein sequence ID" value="KJF18078.1"/>
    <property type="molecule type" value="Genomic_DNA"/>
</dbReference>
<feature type="transmembrane region" description="Helical" evidence="1">
    <location>
        <begin position="57"/>
        <end position="77"/>
    </location>
</feature>
<keyword evidence="2" id="KW-0378">Hydrolase</keyword>
<dbReference type="AlphaFoldDB" id="A0A0D8HJF9"/>
<keyword evidence="3" id="KW-1185">Reference proteome</keyword>
<dbReference type="PANTHER" id="PTHR43221">
    <property type="entry name" value="PROTEASE HTPX"/>
    <property type="match status" value="1"/>
</dbReference>
<keyword evidence="1" id="KW-0472">Membrane</keyword>
<keyword evidence="2" id="KW-0645">Protease</keyword>
<organism evidence="2 3">
    <name type="scientific">Acidithrix ferrooxidans</name>
    <dbReference type="NCBI Taxonomy" id="1280514"/>
    <lineage>
        <taxon>Bacteria</taxon>
        <taxon>Bacillati</taxon>
        <taxon>Actinomycetota</taxon>
        <taxon>Acidimicrobiia</taxon>
        <taxon>Acidimicrobiales</taxon>
        <taxon>Acidimicrobiaceae</taxon>
        <taxon>Acidithrix</taxon>
    </lineage>
</organism>
<name>A0A0D8HJF9_9ACTN</name>
<reference evidence="2 3" key="1">
    <citation type="submission" date="2015-01" db="EMBL/GenBank/DDBJ databases">
        <title>Draft genome of the acidophilic iron oxidizer Acidithrix ferrooxidans strain Py-F3.</title>
        <authorList>
            <person name="Poehlein A."/>
            <person name="Eisen S."/>
            <person name="Schloemann M."/>
            <person name="Johnson B.D."/>
            <person name="Daniel R."/>
            <person name="Muehling M."/>
        </authorList>
    </citation>
    <scope>NUCLEOTIDE SEQUENCE [LARGE SCALE GENOMIC DNA]</scope>
    <source>
        <strain evidence="2 3">Py-F3</strain>
    </source>
</reference>
<dbReference type="RefSeq" id="WP_052604736.1">
    <property type="nucleotide sequence ID" value="NZ_JXYS01000025.1"/>
</dbReference>
<dbReference type="OrthoDB" id="15218at2"/>
<dbReference type="GO" id="GO:0008233">
    <property type="term" value="F:peptidase activity"/>
    <property type="evidence" value="ECO:0007669"/>
    <property type="project" value="UniProtKB-KW"/>
</dbReference>
<keyword evidence="1" id="KW-1133">Transmembrane helix</keyword>
<dbReference type="PANTHER" id="PTHR43221:SF1">
    <property type="entry name" value="PROTEASE HTPX"/>
    <property type="match status" value="1"/>
</dbReference>
<gene>
    <name evidence="2" type="primary">htpX</name>
    <name evidence="2" type="ORF">AXFE_09790</name>
</gene>
<dbReference type="STRING" id="1280514.AXFE_09790"/>
<feature type="transmembrane region" description="Helical" evidence="1">
    <location>
        <begin position="25"/>
        <end position="51"/>
    </location>
</feature>
<dbReference type="Proteomes" id="UP000032360">
    <property type="component" value="Unassembled WGS sequence"/>
</dbReference>
<evidence type="ECO:0000313" key="2">
    <source>
        <dbReference type="EMBL" id="KJF18078.1"/>
    </source>
</evidence>
<dbReference type="InterPro" id="IPR050083">
    <property type="entry name" value="HtpX_protease"/>
</dbReference>
<protein>
    <submittedName>
        <fullName evidence="2">Protease HtpX</fullName>
    </submittedName>
</protein>
<dbReference type="Gene3D" id="3.30.2010.10">
    <property type="entry name" value="Metalloproteases ('zincins'), catalytic domain"/>
    <property type="match status" value="1"/>
</dbReference>